<dbReference type="GO" id="GO:0008289">
    <property type="term" value="F:lipid binding"/>
    <property type="evidence" value="ECO:0007669"/>
    <property type="project" value="UniProtKB-KW"/>
</dbReference>
<accession>A0A068TST2</accession>
<dbReference type="EMBL" id="HG739086">
    <property type="protein sequence ID" value="CDO98408.1"/>
    <property type="molecule type" value="Genomic_DNA"/>
</dbReference>
<dbReference type="InParanoid" id="A0A068TST2"/>
<dbReference type="SMART" id="SM00499">
    <property type="entry name" value="AAI"/>
    <property type="match status" value="1"/>
</dbReference>
<feature type="signal peptide" evidence="3">
    <location>
        <begin position="1"/>
        <end position="26"/>
    </location>
</feature>
<proteinExistence type="predicted"/>
<dbReference type="SUPFAM" id="SSF47699">
    <property type="entry name" value="Bifunctional inhibitor/lipid-transfer protein/seed storage 2S albumin"/>
    <property type="match status" value="1"/>
</dbReference>
<dbReference type="InterPro" id="IPR016140">
    <property type="entry name" value="Bifunc_inhib/LTP/seed_store"/>
</dbReference>
<feature type="chain" id="PRO_5001657046" description="Bifunctional inhibitor/plant lipid transfer protein/seed storage helical domain-containing protein" evidence="3">
    <location>
        <begin position="27"/>
        <end position="94"/>
    </location>
</feature>
<dbReference type="OrthoDB" id="665742at2759"/>
<protein>
    <recommendedName>
        <fullName evidence="4">Bifunctional inhibitor/plant lipid transfer protein/seed storage helical domain-containing protein</fullName>
    </recommendedName>
</protein>
<keyword evidence="1" id="KW-0813">Transport</keyword>
<dbReference type="PANTHER" id="PTHR33214:SF69">
    <property type="entry name" value="BIFUNCTIONAL INHIBITOR_LIPID-TRANSFER PROTEIN_SEED STORAGE 2S ALBUMIN SUPERFAMILY PROTEIN"/>
    <property type="match status" value="1"/>
</dbReference>
<dbReference type="CDD" id="cd01959">
    <property type="entry name" value="nsLTP2"/>
    <property type="match status" value="1"/>
</dbReference>
<dbReference type="GO" id="GO:0006869">
    <property type="term" value="P:lipid transport"/>
    <property type="evidence" value="ECO:0007669"/>
    <property type="project" value="InterPro"/>
</dbReference>
<feature type="domain" description="Bifunctional inhibitor/plant lipid transfer protein/seed storage helical" evidence="4">
    <location>
        <begin position="29"/>
        <end position="94"/>
    </location>
</feature>
<keyword evidence="2" id="KW-0446">Lipid-binding</keyword>
<dbReference type="InterPro" id="IPR033872">
    <property type="entry name" value="nsLTP2"/>
</dbReference>
<dbReference type="Pfam" id="PF00234">
    <property type="entry name" value="Tryp_alpha_amyl"/>
    <property type="match status" value="1"/>
</dbReference>
<dbReference type="AlphaFoldDB" id="A0A068TST2"/>
<dbReference type="PhylomeDB" id="A0A068TST2"/>
<keyword evidence="6" id="KW-1185">Reference proteome</keyword>
<keyword evidence="3" id="KW-0732">Signal</keyword>
<dbReference type="STRING" id="49390.A0A068TST2"/>
<evidence type="ECO:0000256" key="2">
    <source>
        <dbReference type="ARBA" id="ARBA00023121"/>
    </source>
</evidence>
<evidence type="ECO:0000259" key="4">
    <source>
        <dbReference type="SMART" id="SM00499"/>
    </source>
</evidence>
<evidence type="ECO:0000256" key="3">
    <source>
        <dbReference type="SAM" id="SignalP"/>
    </source>
</evidence>
<dbReference type="OMA" id="RCKLAIP"/>
<dbReference type="Proteomes" id="UP000295252">
    <property type="component" value="Chromosome VI"/>
</dbReference>
<dbReference type="InterPro" id="IPR036312">
    <property type="entry name" value="Bifun_inhib/LTP/seed_sf"/>
</dbReference>
<sequence length="94" mass="9858">MKASPFNTIGAVLMLLLLVEANVSEAVTCNPNELNPCAGAIGSSSPPSSQCCSKIKEQKPCLCQYVKNPTFKQFVASPSAQKVAKTCGVPIPKC</sequence>
<gene>
    <name evidence="5" type="ORF">GSCOC_T00022490001</name>
</gene>
<evidence type="ECO:0000256" key="1">
    <source>
        <dbReference type="ARBA" id="ARBA00022448"/>
    </source>
</evidence>
<reference evidence="6" key="1">
    <citation type="journal article" date="2014" name="Science">
        <title>The coffee genome provides insight into the convergent evolution of caffeine biosynthesis.</title>
        <authorList>
            <person name="Denoeud F."/>
            <person name="Carretero-Paulet L."/>
            <person name="Dereeper A."/>
            <person name="Droc G."/>
            <person name="Guyot R."/>
            <person name="Pietrella M."/>
            <person name="Zheng C."/>
            <person name="Alberti A."/>
            <person name="Anthony F."/>
            <person name="Aprea G."/>
            <person name="Aury J.M."/>
            <person name="Bento P."/>
            <person name="Bernard M."/>
            <person name="Bocs S."/>
            <person name="Campa C."/>
            <person name="Cenci A."/>
            <person name="Combes M.C."/>
            <person name="Crouzillat D."/>
            <person name="Da Silva C."/>
            <person name="Daddiego L."/>
            <person name="De Bellis F."/>
            <person name="Dussert S."/>
            <person name="Garsmeur O."/>
            <person name="Gayraud T."/>
            <person name="Guignon V."/>
            <person name="Jahn K."/>
            <person name="Jamilloux V."/>
            <person name="Joet T."/>
            <person name="Labadie K."/>
            <person name="Lan T."/>
            <person name="Leclercq J."/>
            <person name="Lepelley M."/>
            <person name="Leroy T."/>
            <person name="Li L.T."/>
            <person name="Librado P."/>
            <person name="Lopez L."/>
            <person name="Munoz A."/>
            <person name="Noel B."/>
            <person name="Pallavicini A."/>
            <person name="Perrotta G."/>
            <person name="Poncet V."/>
            <person name="Pot D."/>
            <person name="Priyono X."/>
            <person name="Rigoreau M."/>
            <person name="Rouard M."/>
            <person name="Rozas J."/>
            <person name="Tranchant-Dubreuil C."/>
            <person name="VanBuren R."/>
            <person name="Zhang Q."/>
            <person name="Andrade A.C."/>
            <person name="Argout X."/>
            <person name="Bertrand B."/>
            <person name="de Kochko A."/>
            <person name="Graziosi G."/>
            <person name="Henry R.J."/>
            <person name="Jayarama X."/>
            <person name="Ming R."/>
            <person name="Nagai C."/>
            <person name="Rounsley S."/>
            <person name="Sankoff D."/>
            <person name="Giuliano G."/>
            <person name="Albert V.A."/>
            <person name="Wincker P."/>
            <person name="Lashermes P."/>
        </authorList>
    </citation>
    <scope>NUCLEOTIDE SEQUENCE [LARGE SCALE GENOMIC DNA]</scope>
    <source>
        <strain evidence="6">cv. DH200-94</strain>
    </source>
</reference>
<evidence type="ECO:0000313" key="5">
    <source>
        <dbReference type="EMBL" id="CDO98408.1"/>
    </source>
</evidence>
<dbReference type="PANTHER" id="PTHR33214">
    <property type="entry name" value="BIFUNCTIONAL INHIBITOR/LIPID-TRANSFER PROTEIN/SEED STORAGE 2S ALBUMIN SUPERFAMILY PROTEIN"/>
    <property type="match status" value="1"/>
</dbReference>
<evidence type="ECO:0000313" key="6">
    <source>
        <dbReference type="Proteomes" id="UP000295252"/>
    </source>
</evidence>
<name>A0A068TST2_COFCA</name>
<organism evidence="5 6">
    <name type="scientific">Coffea canephora</name>
    <name type="common">Robusta coffee</name>
    <dbReference type="NCBI Taxonomy" id="49390"/>
    <lineage>
        <taxon>Eukaryota</taxon>
        <taxon>Viridiplantae</taxon>
        <taxon>Streptophyta</taxon>
        <taxon>Embryophyta</taxon>
        <taxon>Tracheophyta</taxon>
        <taxon>Spermatophyta</taxon>
        <taxon>Magnoliopsida</taxon>
        <taxon>eudicotyledons</taxon>
        <taxon>Gunneridae</taxon>
        <taxon>Pentapetalae</taxon>
        <taxon>asterids</taxon>
        <taxon>lamiids</taxon>
        <taxon>Gentianales</taxon>
        <taxon>Rubiaceae</taxon>
        <taxon>Ixoroideae</taxon>
        <taxon>Gardenieae complex</taxon>
        <taxon>Bertiereae - Coffeeae clade</taxon>
        <taxon>Coffeeae</taxon>
        <taxon>Coffea</taxon>
    </lineage>
</organism>
<dbReference type="Gene3D" id="1.10.110.10">
    <property type="entry name" value="Plant lipid-transfer and hydrophobic proteins"/>
    <property type="match status" value="1"/>
</dbReference>
<dbReference type="Gramene" id="CDO98408">
    <property type="protein sequence ID" value="CDO98408"/>
    <property type="gene ID" value="GSCOC_T00022490001"/>
</dbReference>